<gene>
    <name evidence="1" type="ORF">BaRGS_00014841</name>
</gene>
<organism evidence="1 2">
    <name type="scientific">Batillaria attramentaria</name>
    <dbReference type="NCBI Taxonomy" id="370345"/>
    <lineage>
        <taxon>Eukaryota</taxon>
        <taxon>Metazoa</taxon>
        <taxon>Spiralia</taxon>
        <taxon>Lophotrochozoa</taxon>
        <taxon>Mollusca</taxon>
        <taxon>Gastropoda</taxon>
        <taxon>Caenogastropoda</taxon>
        <taxon>Sorbeoconcha</taxon>
        <taxon>Cerithioidea</taxon>
        <taxon>Batillariidae</taxon>
        <taxon>Batillaria</taxon>
    </lineage>
</organism>
<accession>A0ABD0L4B6</accession>
<feature type="non-terminal residue" evidence="1">
    <location>
        <position position="1"/>
    </location>
</feature>
<dbReference type="EMBL" id="JACVVK020000088">
    <property type="protein sequence ID" value="KAK7493959.1"/>
    <property type="molecule type" value="Genomic_DNA"/>
</dbReference>
<name>A0ABD0L4B6_9CAEN</name>
<dbReference type="Proteomes" id="UP001519460">
    <property type="component" value="Unassembled WGS sequence"/>
</dbReference>
<comment type="caution">
    <text evidence="1">The sequence shown here is derived from an EMBL/GenBank/DDBJ whole genome shotgun (WGS) entry which is preliminary data.</text>
</comment>
<keyword evidence="2" id="KW-1185">Reference proteome</keyword>
<dbReference type="AlphaFoldDB" id="A0ABD0L4B6"/>
<protein>
    <submittedName>
        <fullName evidence="1">Uncharacterized protein</fullName>
    </submittedName>
</protein>
<proteinExistence type="predicted"/>
<reference evidence="1 2" key="1">
    <citation type="journal article" date="2023" name="Sci. Data">
        <title>Genome assembly of the Korean intertidal mud-creeper Batillaria attramentaria.</title>
        <authorList>
            <person name="Patra A.K."/>
            <person name="Ho P.T."/>
            <person name="Jun S."/>
            <person name="Lee S.J."/>
            <person name="Kim Y."/>
            <person name="Won Y.J."/>
        </authorList>
    </citation>
    <scope>NUCLEOTIDE SEQUENCE [LARGE SCALE GENOMIC DNA]</scope>
    <source>
        <strain evidence="1">Wonlab-2016</strain>
    </source>
</reference>
<evidence type="ECO:0000313" key="2">
    <source>
        <dbReference type="Proteomes" id="UP001519460"/>
    </source>
</evidence>
<evidence type="ECO:0000313" key="1">
    <source>
        <dbReference type="EMBL" id="KAK7493959.1"/>
    </source>
</evidence>
<sequence length="58" mass="6512">TLRLRARECDRHVDVIKGKRESYRLKSALCRLDHLHGGECSVAALVFVSGSEEEAESK</sequence>